<evidence type="ECO:0000256" key="1">
    <source>
        <dbReference type="ARBA" id="ARBA00004202"/>
    </source>
</evidence>
<dbReference type="Pfam" id="PF00401">
    <property type="entry name" value="ATP-synt_DE"/>
    <property type="match status" value="1"/>
</dbReference>
<dbReference type="SUPFAM" id="SSF46604">
    <property type="entry name" value="Epsilon subunit of F1F0-ATP synthase C-terminal domain"/>
    <property type="match status" value="1"/>
</dbReference>
<evidence type="ECO:0000256" key="8">
    <source>
        <dbReference type="HAMAP-Rule" id="MF_00530"/>
    </source>
</evidence>
<evidence type="ECO:0000259" key="11">
    <source>
        <dbReference type="Pfam" id="PF02823"/>
    </source>
</evidence>
<dbReference type="Proteomes" id="UP000261231">
    <property type="component" value="Unassembled WGS sequence"/>
</dbReference>
<dbReference type="GO" id="GO:0005886">
    <property type="term" value="C:plasma membrane"/>
    <property type="evidence" value="ECO:0007669"/>
    <property type="project" value="UniProtKB-SubCell"/>
</dbReference>
<dbReference type="SUPFAM" id="SSF51344">
    <property type="entry name" value="Epsilon subunit of F1F0-ATP synthase N-terminal domain"/>
    <property type="match status" value="1"/>
</dbReference>
<dbReference type="InterPro" id="IPR020547">
    <property type="entry name" value="ATP_synth_F1_esu_C"/>
</dbReference>
<keyword evidence="12" id="KW-0378">Hydrolase</keyword>
<dbReference type="NCBIfam" id="TIGR01216">
    <property type="entry name" value="ATP_synt_epsi"/>
    <property type="match status" value="1"/>
</dbReference>
<evidence type="ECO:0000256" key="6">
    <source>
        <dbReference type="ARBA" id="ARBA00023196"/>
    </source>
</evidence>
<dbReference type="Proteomes" id="UP000260773">
    <property type="component" value="Unassembled WGS sequence"/>
</dbReference>
<dbReference type="AlphaFoldDB" id="A0A3E2TME8"/>
<protein>
    <recommendedName>
        <fullName evidence="8">ATP synthase epsilon chain</fullName>
    </recommendedName>
    <alternativeName>
        <fullName evidence="8">ATP synthase F1 sector epsilon subunit</fullName>
    </alternativeName>
    <alternativeName>
        <fullName evidence="8">F-ATPase epsilon subunit</fullName>
    </alternativeName>
</protein>
<dbReference type="InterPro" id="IPR036771">
    <property type="entry name" value="ATPsynth_dsu/esu_N"/>
</dbReference>
<evidence type="ECO:0000256" key="4">
    <source>
        <dbReference type="ARBA" id="ARBA00023065"/>
    </source>
</evidence>
<dbReference type="InterPro" id="IPR020546">
    <property type="entry name" value="ATP_synth_F1_dsu/esu_N"/>
</dbReference>
<dbReference type="GO" id="GO:0005524">
    <property type="term" value="F:ATP binding"/>
    <property type="evidence" value="ECO:0007669"/>
    <property type="project" value="UniProtKB-UniRule"/>
</dbReference>
<keyword evidence="8" id="KW-0375">Hydrogen ion transport</keyword>
<evidence type="ECO:0000313" key="15">
    <source>
        <dbReference type="Proteomes" id="UP000261231"/>
    </source>
</evidence>
<dbReference type="Gene3D" id="2.60.15.10">
    <property type="entry name" value="F0F1 ATP synthase delta/epsilon subunit, N-terminal"/>
    <property type="match status" value="1"/>
</dbReference>
<gene>
    <name evidence="8 12" type="primary">atpC</name>
    <name evidence="12" type="ORF">DW070_10535</name>
    <name evidence="13" type="ORF">DW747_05210</name>
</gene>
<sequence length="136" mass="15157">MEALMQLQIITPDHLMCDESVKMVEMRTAEGEIGVLPGHIPVTVMMAPGVTHITKADGSIRHIAIHDGFVEIQPDKVSIMAEIAEWPEEVDLDRAKAALSRARERITNPGPDTDIARARRAWARAAARIELLTREW</sequence>
<dbReference type="EMBL" id="QVFD01000003">
    <property type="protein sequence ID" value="RGC49343.1"/>
    <property type="molecule type" value="Genomic_DNA"/>
</dbReference>
<evidence type="ECO:0000256" key="2">
    <source>
        <dbReference type="ARBA" id="ARBA00005712"/>
    </source>
</evidence>
<dbReference type="HAMAP" id="MF_00530">
    <property type="entry name" value="ATP_synth_epsil_bac"/>
    <property type="match status" value="1"/>
</dbReference>
<comment type="subunit">
    <text evidence="8 9">F-type ATPases have 2 components, CF(1) - the catalytic core - and CF(0) - the membrane proton channel. CF(1) has five subunits: alpha(3), beta(3), gamma(1), delta(1), epsilon(1). CF(0) has three main subunits: a, b and c.</text>
</comment>
<dbReference type="EMBL" id="QVEP01000025">
    <property type="protein sequence ID" value="RGB79049.1"/>
    <property type="molecule type" value="Genomic_DNA"/>
</dbReference>
<dbReference type="PANTHER" id="PTHR13822">
    <property type="entry name" value="ATP SYNTHASE DELTA/EPSILON CHAIN"/>
    <property type="match status" value="1"/>
</dbReference>
<dbReference type="InterPro" id="IPR001469">
    <property type="entry name" value="ATP_synth_F1_dsu/esu"/>
</dbReference>
<dbReference type="OrthoDB" id="9804110at2"/>
<keyword evidence="3 8" id="KW-0813">Transport</keyword>
<keyword evidence="7 8" id="KW-0066">ATP synthesis</keyword>
<organism evidence="12 14">
    <name type="scientific">Coprococcus catus</name>
    <dbReference type="NCBI Taxonomy" id="116085"/>
    <lineage>
        <taxon>Bacteria</taxon>
        <taxon>Bacillati</taxon>
        <taxon>Bacillota</taxon>
        <taxon>Clostridia</taxon>
        <taxon>Lachnospirales</taxon>
        <taxon>Lachnospiraceae</taxon>
        <taxon>Coprococcus</taxon>
    </lineage>
</organism>
<evidence type="ECO:0000313" key="12">
    <source>
        <dbReference type="EMBL" id="RGB79049.1"/>
    </source>
</evidence>
<keyword evidence="6 8" id="KW-0139">CF(1)</keyword>
<name>A0A3E2TME8_9FIRM</name>
<keyword evidence="4 8" id="KW-0406">Ion transport</keyword>
<evidence type="ECO:0000259" key="10">
    <source>
        <dbReference type="Pfam" id="PF00401"/>
    </source>
</evidence>
<evidence type="ECO:0000256" key="5">
    <source>
        <dbReference type="ARBA" id="ARBA00023136"/>
    </source>
</evidence>
<feature type="domain" description="ATP synthase epsilon subunit C-terminal" evidence="10">
    <location>
        <begin position="88"/>
        <end position="130"/>
    </location>
</feature>
<feature type="domain" description="ATP synthase F1 complex delta/epsilon subunit N-terminal" evidence="11">
    <location>
        <begin position="5"/>
        <end position="83"/>
    </location>
</feature>
<comment type="function">
    <text evidence="8">Produces ATP from ADP in the presence of a proton gradient across the membrane.</text>
</comment>
<dbReference type="GO" id="GO:0016787">
    <property type="term" value="F:hydrolase activity"/>
    <property type="evidence" value="ECO:0007669"/>
    <property type="project" value="UniProtKB-KW"/>
</dbReference>
<evidence type="ECO:0000256" key="9">
    <source>
        <dbReference type="RuleBase" id="RU003656"/>
    </source>
</evidence>
<dbReference type="RefSeq" id="WP_015513219.1">
    <property type="nucleotide sequence ID" value="NZ_JAQCWV010000010.1"/>
</dbReference>
<evidence type="ECO:0000313" key="14">
    <source>
        <dbReference type="Proteomes" id="UP000260773"/>
    </source>
</evidence>
<keyword evidence="8" id="KW-1003">Cell membrane</keyword>
<comment type="caution">
    <text evidence="12">The sequence shown here is derived from an EMBL/GenBank/DDBJ whole genome shotgun (WGS) entry which is preliminary data.</text>
</comment>
<proteinExistence type="inferred from homology"/>
<evidence type="ECO:0000256" key="7">
    <source>
        <dbReference type="ARBA" id="ARBA00023310"/>
    </source>
</evidence>
<comment type="similarity">
    <text evidence="2 8 9">Belongs to the ATPase epsilon chain family.</text>
</comment>
<keyword evidence="15" id="KW-1185">Reference proteome</keyword>
<dbReference type="InterPro" id="IPR036794">
    <property type="entry name" value="ATP_F1_dsu/esu_C_sf"/>
</dbReference>
<dbReference type="GO" id="GO:0045259">
    <property type="term" value="C:proton-transporting ATP synthase complex"/>
    <property type="evidence" value="ECO:0007669"/>
    <property type="project" value="UniProtKB-KW"/>
</dbReference>
<dbReference type="Gene3D" id="1.20.5.440">
    <property type="entry name" value="ATP synthase delta/epsilon subunit, C-terminal domain"/>
    <property type="match status" value="1"/>
</dbReference>
<accession>A0A3E2TME8</accession>
<dbReference type="PANTHER" id="PTHR13822:SF10">
    <property type="entry name" value="ATP SYNTHASE EPSILON CHAIN, CHLOROPLASTIC"/>
    <property type="match status" value="1"/>
</dbReference>
<keyword evidence="5 8" id="KW-0472">Membrane</keyword>
<comment type="subcellular location">
    <subcellularLocation>
        <location evidence="1 8">Cell membrane</location>
        <topology evidence="1 8">Peripheral membrane protein</topology>
    </subcellularLocation>
</comment>
<evidence type="ECO:0000313" key="13">
    <source>
        <dbReference type="EMBL" id="RGC49343.1"/>
    </source>
</evidence>
<evidence type="ECO:0000256" key="3">
    <source>
        <dbReference type="ARBA" id="ARBA00022448"/>
    </source>
</evidence>
<dbReference type="GO" id="GO:0046933">
    <property type="term" value="F:proton-transporting ATP synthase activity, rotational mechanism"/>
    <property type="evidence" value="ECO:0007669"/>
    <property type="project" value="UniProtKB-UniRule"/>
</dbReference>
<dbReference type="Pfam" id="PF02823">
    <property type="entry name" value="ATP-synt_DE_N"/>
    <property type="match status" value="1"/>
</dbReference>
<reference evidence="14 15" key="1">
    <citation type="submission" date="2018-08" db="EMBL/GenBank/DDBJ databases">
        <title>A genome reference for cultivated species of the human gut microbiota.</title>
        <authorList>
            <person name="Zou Y."/>
            <person name="Xue W."/>
            <person name="Luo G."/>
        </authorList>
    </citation>
    <scope>NUCLEOTIDE SEQUENCE [LARGE SCALE GENOMIC DNA]</scope>
    <source>
        <strain evidence="12 14">AF45-17</strain>
        <strain evidence="13 15">AM28-39</strain>
    </source>
</reference>
<dbReference type="CDD" id="cd12152">
    <property type="entry name" value="F1-ATPase_delta"/>
    <property type="match status" value="1"/>
</dbReference>